<dbReference type="EMBL" id="NIVC01000192">
    <property type="protein sequence ID" value="PAA88393.1"/>
    <property type="molecule type" value="Genomic_DNA"/>
</dbReference>
<gene>
    <name evidence="6" type="ORF">BOX15_Mlig003895g1</name>
</gene>
<feature type="non-terminal residue" evidence="6">
    <location>
        <position position="1"/>
    </location>
</feature>
<dbReference type="AlphaFoldDB" id="A0A267GQW3"/>
<dbReference type="Proteomes" id="UP000215902">
    <property type="component" value="Unassembled WGS sequence"/>
</dbReference>
<feature type="domain" description="Alpha-type protein kinase" evidence="5">
    <location>
        <begin position="1"/>
        <end position="152"/>
    </location>
</feature>
<dbReference type="SUPFAM" id="SSF56112">
    <property type="entry name" value="Protein kinase-like (PK-like)"/>
    <property type="match status" value="1"/>
</dbReference>
<evidence type="ECO:0000313" key="7">
    <source>
        <dbReference type="Proteomes" id="UP000215902"/>
    </source>
</evidence>
<sequence length="233" mass="25925">DARQNHDSESVRKICNCESDRRGADGFAQSTAGNPSSKQASPGYIVHRQTSQRSSVSSPKRFKLEETSIPVLNCFAHWTHSVTGGYLMMEDLEIYSESVPDEAGEALIKSAKIHCLDVTRFLPWNLGKPGIRRYFQKHKCNNWCKDMRLQRVLIEKADSKIFLLLSLGQSFLHPGKATAEGERKESASLAATCAVFLPDIIILLELAVCVTRPCSDIGGRERELNFAVFKHGG</sequence>
<proteinExistence type="predicted"/>
<evidence type="ECO:0000256" key="4">
    <source>
        <dbReference type="SAM" id="MobiDB-lite"/>
    </source>
</evidence>
<name>A0A267GQW3_9PLAT</name>
<keyword evidence="7" id="KW-1185">Reference proteome</keyword>
<feature type="compositionally biased region" description="Polar residues" evidence="4">
    <location>
        <begin position="48"/>
        <end position="58"/>
    </location>
</feature>
<evidence type="ECO:0000313" key="6">
    <source>
        <dbReference type="EMBL" id="PAA88393.1"/>
    </source>
</evidence>
<dbReference type="InterPro" id="IPR011009">
    <property type="entry name" value="Kinase-like_dom_sf"/>
</dbReference>
<feature type="compositionally biased region" description="Polar residues" evidence="4">
    <location>
        <begin position="28"/>
        <end position="40"/>
    </location>
</feature>
<evidence type="ECO:0000256" key="2">
    <source>
        <dbReference type="ARBA" id="ARBA00022679"/>
    </source>
</evidence>
<reference evidence="6 7" key="1">
    <citation type="submission" date="2017-06" db="EMBL/GenBank/DDBJ databases">
        <title>A platform for efficient transgenesis in Macrostomum lignano, a flatworm model organism for stem cell research.</title>
        <authorList>
            <person name="Berezikov E."/>
        </authorList>
    </citation>
    <scope>NUCLEOTIDE SEQUENCE [LARGE SCALE GENOMIC DNA]</scope>
    <source>
        <strain evidence="6">DV1</strain>
        <tissue evidence="6">Whole organism</tissue>
    </source>
</reference>
<keyword evidence="2" id="KW-0808">Transferase</keyword>
<evidence type="ECO:0000259" key="5">
    <source>
        <dbReference type="PROSITE" id="PS51158"/>
    </source>
</evidence>
<protein>
    <recommendedName>
        <fullName evidence="5">Alpha-type protein kinase domain-containing protein</fullName>
    </recommendedName>
</protein>
<dbReference type="OrthoDB" id="301415at2759"/>
<evidence type="ECO:0000256" key="3">
    <source>
        <dbReference type="ARBA" id="ARBA00022777"/>
    </source>
</evidence>
<feature type="region of interest" description="Disordered" evidence="4">
    <location>
        <begin position="25"/>
        <end position="59"/>
    </location>
</feature>
<keyword evidence="3" id="KW-0418">Kinase</keyword>
<keyword evidence="1" id="KW-0723">Serine/threonine-protein kinase</keyword>
<dbReference type="Gene3D" id="3.20.200.10">
    <property type="entry name" value="MHCK/EF2 kinase"/>
    <property type="match status" value="1"/>
</dbReference>
<evidence type="ECO:0000256" key="1">
    <source>
        <dbReference type="ARBA" id="ARBA00022527"/>
    </source>
</evidence>
<dbReference type="GO" id="GO:0004674">
    <property type="term" value="F:protein serine/threonine kinase activity"/>
    <property type="evidence" value="ECO:0007669"/>
    <property type="project" value="UniProtKB-KW"/>
</dbReference>
<comment type="caution">
    <text evidence="6">The sequence shown here is derived from an EMBL/GenBank/DDBJ whole genome shotgun (WGS) entry which is preliminary data.</text>
</comment>
<dbReference type="InterPro" id="IPR004166">
    <property type="entry name" value="a-kinase_dom"/>
</dbReference>
<dbReference type="PROSITE" id="PS51158">
    <property type="entry name" value="ALPHA_KINASE"/>
    <property type="match status" value="1"/>
</dbReference>
<accession>A0A267GQW3</accession>
<organism evidence="6 7">
    <name type="scientific">Macrostomum lignano</name>
    <dbReference type="NCBI Taxonomy" id="282301"/>
    <lineage>
        <taxon>Eukaryota</taxon>
        <taxon>Metazoa</taxon>
        <taxon>Spiralia</taxon>
        <taxon>Lophotrochozoa</taxon>
        <taxon>Platyhelminthes</taxon>
        <taxon>Rhabditophora</taxon>
        <taxon>Macrostomorpha</taxon>
        <taxon>Macrostomida</taxon>
        <taxon>Macrostomidae</taxon>
        <taxon>Macrostomum</taxon>
    </lineage>
</organism>
<dbReference type="GO" id="GO:0005524">
    <property type="term" value="F:ATP binding"/>
    <property type="evidence" value="ECO:0007669"/>
    <property type="project" value="InterPro"/>
</dbReference>
<dbReference type="Pfam" id="PF02816">
    <property type="entry name" value="Alpha_kinase"/>
    <property type="match status" value="1"/>
</dbReference>